<name>A0ABV0LTA1_9PSEU</name>
<dbReference type="InterPro" id="IPR050816">
    <property type="entry name" value="Flavin-dep_Halogenase_NPB"/>
</dbReference>
<reference evidence="2 3" key="1">
    <citation type="submission" date="2024-05" db="EMBL/GenBank/DDBJ databases">
        <authorList>
            <person name="Zhao H."/>
            <person name="Xu Y."/>
            <person name="Lin S."/>
            <person name="Spain J.C."/>
            <person name="Zhou N.-Y."/>
        </authorList>
    </citation>
    <scope>NUCLEOTIDE SEQUENCE [LARGE SCALE GENOMIC DNA]</scope>
    <source>
        <strain evidence="2 3">NEAU-NG30</strain>
    </source>
</reference>
<organism evidence="2 3">
    <name type="scientific">Amycolatopsis melonis</name>
    <dbReference type="NCBI Taxonomy" id="3156488"/>
    <lineage>
        <taxon>Bacteria</taxon>
        <taxon>Bacillati</taxon>
        <taxon>Actinomycetota</taxon>
        <taxon>Actinomycetes</taxon>
        <taxon>Pseudonocardiales</taxon>
        <taxon>Pseudonocardiaceae</taxon>
        <taxon>Amycolatopsis</taxon>
    </lineage>
</organism>
<protein>
    <submittedName>
        <fullName evidence="2">Tryptophan 7-halogenase</fullName>
    </submittedName>
</protein>
<sequence length="463" mass="50530">MTDFDVIVAGGGPGGSTAAGLVAADGHRVLLLEQEHLPRYRIGESLLPATVHGICALLGVRDEIERAGFVRKRGGAFRWGSSPEPWTFSFAASERMAGPTSYAYQVERTRFDTILLRNAARLGADVREGHQVLGTLRDGGRITGVRYRDESGREHTATARFVVDASGHTSRLHHAAGGVREYSPDFRNVALFGYFLGGDRLPEPDAGNILCVAFDAGWFWYIPLSPTLTSVGAVVRQECAARVQGDRETAFRGLIADCPLIARFLRDAHRATEPPYDRLRVRRDYSYDRTTLHCPGLVLVGDAACFIDPVFSSGVHLATYSALLAARSINSSLAGTVPEERCFAEFEARYRREFGVFRDFLKGFYRLEADARSYFRQAHRVTGHGTDDRAAFADLVGGVSSGDFDVFGEVLAEGAQLQLRGLLGAEAGEEPPMFPGGLVSTPDGRRWQTASGELPLVRQVTDA</sequence>
<gene>
    <name evidence="2" type="ORF">ABJI51_41095</name>
</gene>
<evidence type="ECO:0000313" key="2">
    <source>
        <dbReference type="EMBL" id="MEQ0565513.1"/>
    </source>
</evidence>
<dbReference type="Gene3D" id="3.30.9.100">
    <property type="match status" value="1"/>
</dbReference>
<dbReference type="EMBL" id="JBDZYD010000020">
    <property type="protein sequence ID" value="MEQ0565513.1"/>
    <property type="molecule type" value="Genomic_DNA"/>
</dbReference>
<dbReference type="Proteomes" id="UP001440984">
    <property type="component" value="Unassembled WGS sequence"/>
</dbReference>
<evidence type="ECO:0000313" key="3">
    <source>
        <dbReference type="Proteomes" id="UP001440984"/>
    </source>
</evidence>
<dbReference type="PRINTS" id="PR00420">
    <property type="entry name" value="RNGMNOXGNASE"/>
</dbReference>
<dbReference type="Pfam" id="PF04820">
    <property type="entry name" value="Trp_halogenase"/>
    <property type="match status" value="2"/>
</dbReference>
<accession>A0ABV0LTA1</accession>
<dbReference type="Gene3D" id="3.50.50.60">
    <property type="entry name" value="FAD/NAD(P)-binding domain"/>
    <property type="match status" value="1"/>
</dbReference>
<dbReference type="InterPro" id="IPR036188">
    <property type="entry name" value="FAD/NAD-bd_sf"/>
</dbReference>
<evidence type="ECO:0000256" key="1">
    <source>
        <dbReference type="ARBA" id="ARBA00038396"/>
    </source>
</evidence>
<proteinExistence type="inferred from homology"/>
<dbReference type="PANTHER" id="PTHR43747">
    <property type="entry name" value="FAD-BINDING PROTEIN"/>
    <property type="match status" value="1"/>
</dbReference>
<dbReference type="SUPFAM" id="SSF51905">
    <property type="entry name" value="FAD/NAD(P)-binding domain"/>
    <property type="match status" value="1"/>
</dbReference>
<comment type="caution">
    <text evidence="2">The sequence shown here is derived from an EMBL/GenBank/DDBJ whole genome shotgun (WGS) entry which is preliminary data.</text>
</comment>
<comment type="similarity">
    <text evidence="1">Belongs to the flavin-dependent halogenase family. Bacterial tryptophan halogenase subfamily.</text>
</comment>
<dbReference type="PANTHER" id="PTHR43747:SF1">
    <property type="entry name" value="SLR1998 PROTEIN"/>
    <property type="match status" value="1"/>
</dbReference>
<dbReference type="InterPro" id="IPR006905">
    <property type="entry name" value="Flavin_halogenase"/>
</dbReference>
<dbReference type="RefSeq" id="WP_348956604.1">
    <property type="nucleotide sequence ID" value="NZ_JBDZYD010000020.1"/>
</dbReference>
<keyword evidence="3" id="KW-1185">Reference proteome</keyword>